<dbReference type="AlphaFoldDB" id="A0AAD5ZE84"/>
<evidence type="ECO:0000256" key="5">
    <source>
        <dbReference type="RuleBase" id="RU004336"/>
    </source>
</evidence>
<evidence type="ECO:0000256" key="3">
    <source>
        <dbReference type="ARBA" id="ARBA00023295"/>
    </source>
</evidence>
<dbReference type="Gene3D" id="3.20.20.80">
    <property type="entry name" value="Glycosidases"/>
    <property type="match status" value="1"/>
</dbReference>
<dbReference type="InterPro" id="IPR000490">
    <property type="entry name" value="Glyco_hydro_17"/>
</dbReference>
<dbReference type="Pfam" id="PF00332">
    <property type="entry name" value="Glyco_hydro_17"/>
    <property type="match status" value="1"/>
</dbReference>
<evidence type="ECO:0000313" key="7">
    <source>
        <dbReference type="EMBL" id="KAJ3691724.1"/>
    </source>
</evidence>
<dbReference type="GO" id="GO:0005975">
    <property type="term" value="P:carbohydrate metabolic process"/>
    <property type="evidence" value="ECO:0007669"/>
    <property type="project" value="InterPro"/>
</dbReference>
<feature type="chain" id="PRO_5042053393" evidence="6">
    <location>
        <begin position="23"/>
        <end position="339"/>
    </location>
</feature>
<dbReference type="GO" id="GO:0042973">
    <property type="term" value="F:glucan endo-1,3-beta-D-glucosidase activity"/>
    <property type="evidence" value="ECO:0007669"/>
    <property type="project" value="UniProtKB-ARBA"/>
</dbReference>
<comment type="caution">
    <text evidence="7">The sequence shown here is derived from an EMBL/GenBank/DDBJ whole genome shotgun (WGS) entry which is preliminary data.</text>
</comment>
<dbReference type="InterPro" id="IPR017853">
    <property type="entry name" value="GH"/>
</dbReference>
<evidence type="ECO:0000256" key="1">
    <source>
        <dbReference type="ARBA" id="ARBA00008773"/>
    </source>
</evidence>
<gene>
    <name evidence="7" type="ORF">LUZ61_020888</name>
</gene>
<evidence type="ECO:0000256" key="4">
    <source>
        <dbReference type="RuleBase" id="RU004335"/>
    </source>
</evidence>
<keyword evidence="8" id="KW-1185">Reference proteome</keyword>
<evidence type="ECO:0000256" key="2">
    <source>
        <dbReference type="ARBA" id="ARBA00022801"/>
    </source>
</evidence>
<dbReference type="PROSITE" id="PS00587">
    <property type="entry name" value="GLYCOSYL_HYDROL_F17"/>
    <property type="match status" value="1"/>
</dbReference>
<organism evidence="7 8">
    <name type="scientific">Rhynchospora tenuis</name>
    <dbReference type="NCBI Taxonomy" id="198213"/>
    <lineage>
        <taxon>Eukaryota</taxon>
        <taxon>Viridiplantae</taxon>
        <taxon>Streptophyta</taxon>
        <taxon>Embryophyta</taxon>
        <taxon>Tracheophyta</taxon>
        <taxon>Spermatophyta</taxon>
        <taxon>Magnoliopsida</taxon>
        <taxon>Liliopsida</taxon>
        <taxon>Poales</taxon>
        <taxon>Cyperaceae</taxon>
        <taxon>Cyperoideae</taxon>
        <taxon>Rhynchosporeae</taxon>
        <taxon>Rhynchospora</taxon>
    </lineage>
</organism>
<reference evidence="7 8" key="1">
    <citation type="journal article" date="2022" name="Cell">
        <title>Repeat-based holocentromeres influence genome architecture and karyotype evolution.</title>
        <authorList>
            <person name="Hofstatter P.G."/>
            <person name="Thangavel G."/>
            <person name="Lux T."/>
            <person name="Neumann P."/>
            <person name="Vondrak T."/>
            <person name="Novak P."/>
            <person name="Zhang M."/>
            <person name="Costa L."/>
            <person name="Castellani M."/>
            <person name="Scott A."/>
            <person name="Toegelov H."/>
            <person name="Fuchs J."/>
            <person name="Mata-Sucre Y."/>
            <person name="Dias Y."/>
            <person name="Vanzela A.L.L."/>
            <person name="Huettel B."/>
            <person name="Almeida C.C.S."/>
            <person name="Simkova H."/>
            <person name="Souza G."/>
            <person name="Pedrosa-Harand A."/>
            <person name="Macas J."/>
            <person name="Mayer K.F.X."/>
            <person name="Houben A."/>
            <person name="Marques A."/>
        </authorList>
    </citation>
    <scope>NUCLEOTIDE SEQUENCE [LARGE SCALE GENOMIC DNA]</scope>
    <source>
        <strain evidence="7">RhyTen1mFocal</strain>
    </source>
</reference>
<dbReference type="FunFam" id="3.20.20.80:FF:000010">
    <property type="entry name" value="glucan endo-1,3-beta-glucosidase, basic"/>
    <property type="match status" value="1"/>
</dbReference>
<sequence>MAQRDALPIATVLALLIIGVLSTIPTSVRSIGVCYGMNGNNLPSKADVVKLYQSKGITAMRIYGPDSATLAALKGTNIKLIMDVGNSNLGSLASSSSAAASWVKDNVQAYYPGVSIKYIAVGNEVTGSDTSKILPAMKNIYSALSSAGLQNSIKVSTAVSTAVIGTSYPPSKGAFSSDASSYMTPIVQYLSQIGAPLLANVYPYFSYVGNKGSISLDYALFTSSGTVVTDGSNKYQNLFDAMVDALYSAMEKVGGSNVGIVISESGWPSAGGDSATVSNAQKYNQNLINHVGKGTPKKSTALETYIFAMFNENQKSAGIEQNWGLFYPNKQPVYSIIFK</sequence>
<comment type="similarity">
    <text evidence="1 4">Belongs to the glycosyl hydrolase 17 family.</text>
</comment>
<keyword evidence="6" id="KW-0732">Signal</keyword>
<evidence type="ECO:0000256" key="6">
    <source>
        <dbReference type="SAM" id="SignalP"/>
    </source>
</evidence>
<feature type="signal peptide" evidence="6">
    <location>
        <begin position="1"/>
        <end position="22"/>
    </location>
</feature>
<keyword evidence="3 5" id="KW-0326">Glycosidase</keyword>
<protein>
    <submittedName>
        <fullName evidence="7">Uncharacterized protein</fullName>
    </submittedName>
</protein>
<proteinExistence type="inferred from homology"/>
<evidence type="ECO:0000313" key="8">
    <source>
        <dbReference type="Proteomes" id="UP001210211"/>
    </source>
</evidence>
<dbReference type="InterPro" id="IPR044965">
    <property type="entry name" value="Glyco_hydro_17_plant"/>
</dbReference>
<dbReference type="EMBL" id="JAMRDG010000002">
    <property type="protein sequence ID" value="KAJ3691724.1"/>
    <property type="molecule type" value="Genomic_DNA"/>
</dbReference>
<name>A0AAD5ZE84_9POAL</name>
<dbReference type="PANTHER" id="PTHR32227">
    <property type="entry name" value="GLUCAN ENDO-1,3-BETA-GLUCOSIDASE BG1-RELATED-RELATED"/>
    <property type="match status" value="1"/>
</dbReference>
<accession>A0AAD5ZE84</accession>
<dbReference type="SUPFAM" id="SSF51445">
    <property type="entry name" value="(Trans)glycosidases"/>
    <property type="match status" value="1"/>
</dbReference>
<keyword evidence="2 5" id="KW-0378">Hydrolase</keyword>
<dbReference type="Proteomes" id="UP001210211">
    <property type="component" value="Unassembled WGS sequence"/>
</dbReference>